<sequence>MPKDGLKKLYVTFRGDTAAISLFLKQCGSTKALAAALKAADWDLSVLRQDLLDSREKAADKADRKLAKGEKKRDAAAEKDAAGFIDAEQIESAEVKALAGKFAKVAKAFEAQGFDPKGATPDMQYLDVSKADRFGMGSPGNVMAGDVGKLLDQEPAIKMGKILTALSDDLAKIRKDAEDDDQQALDLIAAQIQSLQDRLAEFFNAAAPAPRKMPRDEQYMVPGATDMGAIEDRLEKTRGIDTESQAWALEGAEIKGEADLDRNRLLALDRLIEIGKRTGAGYDESHLQTVLDYIAKGKIATNYWLSQPPGYNVDKSDQKLKGPSLASLLVKSKNFKNVWETGASQASNEKNRRGGVEEGMGYGAALKRTEGTPQDFTVAQDTKFRAEDPSDGETDPAEMPKYAAQIGDTQAEENMDGVSQRYGDCFVIWKDDIRERITHTPADSWSPEFRSGVMNFTSNSNPEVLLAEGDYQVMRLLAAEATGKDQGFIKEIKDSAEGVKRYVETQIHGDLTWEDVDVLVLGGSKDEQEKLNAMFTTFKKKEGHSFKIQLK</sequence>
<gene>
    <name evidence="1" type="ORF">SAMN05444007_11560</name>
</gene>
<dbReference type="STRING" id="1227549.SAMN05444007_11560"/>
<reference evidence="1 2" key="1">
    <citation type="submission" date="2016-10" db="EMBL/GenBank/DDBJ databases">
        <authorList>
            <person name="de Groot N.N."/>
        </authorList>
    </citation>
    <scope>NUCLEOTIDE SEQUENCE [LARGE SCALE GENOMIC DNA]</scope>
    <source>
        <strain evidence="1 2">DSM 29340</strain>
    </source>
</reference>
<accession>A0A1H7DX31</accession>
<dbReference type="OrthoDB" id="3770261at2"/>
<dbReference type="EMBL" id="FNYD01000015">
    <property type="protein sequence ID" value="SEK05934.1"/>
    <property type="molecule type" value="Genomic_DNA"/>
</dbReference>
<name>A0A1H7DX31_9RHOB</name>
<dbReference type="RefSeq" id="WP_092371106.1">
    <property type="nucleotide sequence ID" value="NZ_BMGV01000014.1"/>
</dbReference>
<organism evidence="1 2">
    <name type="scientific">Cribrihabitans marinus</name>
    <dbReference type="NCBI Taxonomy" id="1227549"/>
    <lineage>
        <taxon>Bacteria</taxon>
        <taxon>Pseudomonadati</taxon>
        <taxon>Pseudomonadota</taxon>
        <taxon>Alphaproteobacteria</taxon>
        <taxon>Rhodobacterales</taxon>
        <taxon>Paracoccaceae</taxon>
        <taxon>Cribrihabitans</taxon>
    </lineage>
</organism>
<proteinExistence type="predicted"/>
<evidence type="ECO:0000313" key="1">
    <source>
        <dbReference type="EMBL" id="SEK05934.1"/>
    </source>
</evidence>
<dbReference type="AlphaFoldDB" id="A0A1H7DX31"/>
<dbReference type="Proteomes" id="UP000199379">
    <property type="component" value="Unassembled WGS sequence"/>
</dbReference>
<keyword evidence="2" id="KW-1185">Reference proteome</keyword>
<evidence type="ECO:0000313" key="2">
    <source>
        <dbReference type="Proteomes" id="UP000199379"/>
    </source>
</evidence>
<protein>
    <submittedName>
        <fullName evidence="1">Uncharacterized protein</fullName>
    </submittedName>
</protein>